<dbReference type="CDD" id="cd04301">
    <property type="entry name" value="NAT_SF"/>
    <property type="match status" value="1"/>
</dbReference>
<gene>
    <name evidence="1" type="ORF">LARV_02351</name>
</gene>
<dbReference type="EMBL" id="DF967972">
    <property type="protein sequence ID" value="GAP14578.1"/>
    <property type="molecule type" value="Genomic_DNA"/>
</dbReference>
<organism evidence="1">
    <name type="scientific">Longilinea arvoryzae</name>
    <dbReference type="NCBI Taxonomy" id="360412"/>
    <lineage>
        <taxon>Bacteria</taxon>
        <taxon>Bacillati</taxon>
        <taxon>Chloroflexota</taxon>
        <taxon>Anaerolineae</taxon>
        <taxon>Anaerolineales</taxon>
        <taxon>Anaerolineaceae</taxon>
        <taxon>Longilinea</taxon>
    </lineage>
</organism>
<keyword evidence="2" id="KW-1185">Reference proteome</keyword>
<dbReference type="SUPFAM" id="SSF55729">
    <property type="entry name" value="Acyl-CoA N-acyltransferases (Nat)"/>
    <property type="match status" value="1"/>
</dbReference>
<dbReference type="STRING" id="360412.LARV_02351"/>
<dbReference type="Gene3D" id="3.40.630.30">
    <property type="match status" value="1"/>
</dbReference>
<dbReference type="RefSeq" id="WP_075073822.1">
    <property type="nucleotide sequence ID" value="NZ_DF967972.1"/>
</dbReference>
<evidence type="ECO:0008006" key="3">
    <source>
        <dbReference type="Google" id="ProtNLM"/>
    </source>
</evidence>
<accession>A0A0S7BK45</accession>
<dbReference type="InterPro" id="IPR039968">
    <property type="entry name" value="BcerS-like"/>
</dbReference>
<sequence>MLIRPIDTDICRDRRRFVMFPFSLYYQTPQWVPPILPEMALLFERAKHPFYQHSDAQFLIAESEGQVIGRLAVLHHRPYCDYHKENTAFFYYFESIDDPEVADRLFHAAEDWARNQGCDSIYGPRGFLRSNCSGQLVDGFDLMPAMGITYNLPYYERLITSAGFSKENDYLSGILAGEQRLPDSVHEIAERVKQRGNFWIKTFSSAREIESMIPAIESVHHDAFKDNPAYFPSTHVEFQMIVKDIIAIADPHLLKAVMKGDAIAGFIIAYPNICKALQKTRGSIYPLGWIDILREKKRTKVIDVNGVGLLQKYQGLGNNALLYVEIEKTLLERGAEKAEIIQVDERNYRSKSDMDTMGVTWNKVHRTFRKPIEA</sequence>
<dbReference type="Proteomes" id="UP000055060">
    <property type="component" value="Unassembled WGS sequence"/>
</dbReference>
<reference evidence="1" key="1">
    <citation type="submission" date="2015-07" db="EMBL/GenBank/DDBJ databases">
        <title>Draft Genome Sequences of Anaerolinea thermolimosa IMO-1, Bellilinea caldifistulae GOMI-1, Leptolinea tardivitalis YMTK-2, Levilinea saccharolytica KIBI-1,Longilinea arvoryzae KOME-1, Previously Described as Members of the Anaerolineaceae (Chloroflexi).</title>
        <authorList>
            <person name="Sekiguchi Y."/>
            <person name="Ohashi A."/>
            <person name="Matsuura N."/>
            <person name="Tourlousse M.D."/>
        </authorList>
    </citation>
    <scope>NUCLEOTIDE SEQUENCE [LARGE SCALE GENOMIC DNA]</scope>
    <source>
        <strain evidence="1">KOME-1</strain>
    </source>
</reference>
<dbReference type="InterPro" id="IPR016181">
    <property type="entry name" value="Acyl_CoA_acyltransferase"/>
</dbReference>
<protein>
    <recommendedName>
        <fullName evidence="3">N-acetyltransferase domain-containing protein</fullName>
    </recommendedName>
</protein>
<dbReference type="OrthoDB" id="9806005at2"/>
<dbReference type="PANTHER" id="PTHR41368">
    <property type="entry name" value="PROTEIN YGHO"/>
    <property type="match status" value="1"/>
</dbReference>
<proteinExistence type="predicted"/>
<evidence type="ECO:0000313" key="1">
    <source>
        <dbReference type="EMBL" id="GAP14578.1"/>
    </source>
</evidence>
<name>A0A0S7BK45_9CHLR</name>
<evidence type="ECO:0000313" key="2">
    <source>
        <dbReference type="Proteomes" id="UP000055060"/>
    </source>
</evidence>
<dbReference type="AlphaFoldDB" id="A0A0S7BK45"/>
<dbReference type="PANTHER" id="PTHR41368:SF1">
    <property type="entry name" value="PROTEIN YGHO"/>
    <property type="match status" value="1"/>
</dbReference>